<evidence type="ECO:0000256" key="10">
    <source>
        <dbReference type="ARBA" id="ARBA00023163"/>
    </source>
</evidence>
<keyword evidence="7" id="KW-0805">Transcription regulation</keyword>
<evidence type="ECO:0000256" key="3">
    <source>
        <dbReference type="ARBA" id="ARBA00011738"/>
    </source>
</evidence>
<evidence type="ECO:0000256" key="2">
    <source>
        <dbReference type="ARBA" id="ARBA00007871"/>
    </source>
</evidence>
<keyword evidence="6" id="KW-0678">Repressor</keyword>
<organism evidence="15 16">
    <name type="scientific">Polystyrenella longa</name>
    <dbReference type="NCBI Taxonomy" id="2528007"/>
    <lineage>
        <taxon>Bacteria</taxon>
        <taxon>Pseudomonadati</taxon>
        <taxon>Planctomycetota</taxon>
        <taxon>Planctomycetia</taxon>
        <taxon>Planctomycetales</taxon>
        <taxon>Planctomycetaceae</taxon>
        <taxon>Polystyrenella</taxon>
    </lineage>
</organism>
<evidence type="ECO:0000256" key="9">
    <source>
        <dbReference type="ARBA" id="ARBA00023159"/>
    </source>
</evidence>
<reference evidence="15 16" key="1">
    <citation type="submission" date="2019-02" db="EMBL/GenBank/DDBJ databases">
        <title>Deep-cultivation of Planctomycetes and their phenomic and genomic characterization uncovers novel biology.</title>
        <authorList>
            <person name="Wiegand S."/>
            <person name="Jogler M."/>
            <person name="Boedeker C."/>
            <person name="Pinto D."/>
            <person name="Vollmers J."/>
            <person name="Rivas-Marin E."/>
            <person name="Kohn T."/>
            <person name="Peeters S.H."/>
            <person name="Heuer A."/>
            <person name="Rast P."/>
            <person name="Oberbeckmann S."/>
            <person name="Bunk B."/>
            <person name="Jeske O."/>
            <person name="Meyerdierks A."/>
            <person name="Storesund J.E."/>
            <person name="Kallscheuer N."/>
            <person name="Luecker S."/>
            <person name="Lage O.M."/>
            <person name="Pohl T."/>
            <person name="Merkel B.J."/>
            <person name="Hornburger P."/>
            <person name="Mueller R.-W."/>
            <person name="Bruemmer F."/>
            <person name="Labrenz M."/>
            <person name="Spormann A.M."/>
            <person name="Op den Camp H."/>
            <person name="Overmann J."/>
            <person name="Amann R."/>
            <person name="Jetten M.S.M."/>
            <person name="Mascher T."/>
            <person name="Medema M.H."/>
            <person name="Devos D.P."/>
            <person name="Kaster A.-K."/>
            <person name="Ovreas L."/>
            <person name="Rohde M."/>
            <person name="Galperin M.Y."/>
            <person name="Jogler C."/>
        </authorList>
    </citation>
    <scope>NUCLEOTIDE SEQUENCE [LARGE SCALE GENOMIC DNA]</scope>
    <source>
        <strain evidence="15 16">Pla110</strain>
    </source>
</reference>
<evidence type="ECO:0000256" key="12">
    <source>
        <dbReference type="ARBA" id="ARBA00025185"/>
    </source>
</evidence>
<keyword evidence="9" id="KW-0010">Activator</keyword>
<comment type="function">
    <text evidence="12">In the presence of manganese, represses expression of mntH and mntS. Up-regulates expression of mntP.</text>
</comment>
<dbReference type="SUPFAM" id="SSF47979">
    <property type="entry name" value="Iron-dependent repressor protein, dimerization domain"/>
    <property type="match status" value="1"/>
</dbReference>
<dbReference type="Proteomes" id="UP000317178">
    <property type="component" value="Chromosome"/>
</dbReference>
<dbReference type="GO" id="GO:0003700">
    <property type="term" value="F:DNA-binding transcription factor activity"/>
    <property type="evidence" value="ECO:0007669"/>
    <property type="project" value="InterPro"/>
</dbReference>
<dbReference type="InterPro" id="IPR007167">
    <property type="entry name" value="Fe-transptr_FeoA-like"/>
</dbReference>
<evidence type="ECO:0000256" key="11">
    <source>
        <dbReference type="ARBA" id="ARBA00023211"/>
    </source>
</evidence>
<evidence type="ECO:0000256" key="8">
    <source>
        <dbReference type="ARBA" id="ARBA00023125"/>
    </source>
</evidence>
<dbReference type="InterPro" id="IPR050536">
    <property type="entry name" value="DtxR_MntR_Metal-Reg"/>
</dbReference>
<evidence type="ECO:0000259" key="14">
    <source>
        <dbReference type="PROSITE" id="PS50944"/>
    </source>
</evidence>
<evidence type="ECO:0000256" key="4">
    <source>
        <dbReference type="ARBA" id="ARBA00022386"/>
    </source>
</evidence>
<comment type="subcellular location">
    <subcellularLocation>
        <location evidence="1">Cytoplasm</location>
    </subcellularLocation>
</comment>
<dbReference type="FunFam" id="1.10.60.10:FF:000004">
    <property type="entry name" value="DtxR family transcriptional regulator"/>
    <property type="match status" value="1"/>
</dbReference>
<dbReference type="GO" id="GO:0003677">
    <property type="term" value="F:DNA binding"/>
    <property type="evidence" value="ECO:0007669"/>
    <property type="project" value="UniProtKB-KW"/>
</dbReference>
<dbReference type="InterPro" id="IPR036421">
    <property type="entry name" value="Fe_dep_repressor_sf"/>
</dbReference>
<dbReference type="SMART" id="SM00899">
    <property type="entry name" value="FeoA"/>
    <property type="match status" value="1"/>
</dbReference>
<accession>A0A518CU26</accession>
<dbReference type="GO" id="GO:0046914">
    <property type="term" value="F:transition metal ion binding"/>
    <property type="evidence" value="ECO:0007669"/>
    <property type="project" value="InterPro"/>
</dbReference>
<dbReference type="InterPro" id="IPR001367">
    <property type="entry name" value="Fe_dep_repressor"/>
</dbReference>
<evidence type="ECO:0000256" key="5">
    <source>
        <dbReference type="ARBA" id="ARBA00022490"/>
    </source>
</evidence>
<dbReference type="SUPFAM" id="SSF46785">
    <property type="entry name" value="Winged helix' DNA-binding domain"/>
    <property type="match status" value="1"/>
</dbReference>
<name>A0A518CU26_9PLAN</name>
<comment type="subunit">
    <text evidence="3">Homodimer.</text>
</comment>
<dbReference type="KEGG" id="plon:Pla110_44950"/>
<dbReference type="SMART" id="SM00529">
    <property type="entry name" value="HTH_DTXR"/>
    <property type="match status" value="1"/>
</dbReference>
<dbReference type="InterPro" id="IPR022687">
    <property type="entry name" value="HTH_DTXR"/>
</dbReference>
<dbReference type="Pfam" id="PF04023">
    <property type="entry name" value="FeoA"/>
    <property type="match status" value="1"/>
</dbReference>
<feature type="domain" description="HTH dtxR-type" evidence="14">
    <location>
        <begin position="10"/>
        <end position="76"/>
    </location>
</feature>
<protein>
    <recommendedName>
        <fullName evidence="4">Transcriptional regulator MntR</fullName>
    </recommendedName>
    <alternativeName>
        <fullName evidence="13">Manganese transport regulator</fullName>
    </alternativeName>
</protein>
<dbReference type="Gene3D" id="2.30.30.90">
    <property type="match status" value="1"/>
</dbReference>
<dbReference type="AlphaFoldDB" id="A0A518CU26"/>
<dbReference type="Gene3D" id="1.10.60.10">
    <property type="entry name" value="Iron dependent repressor, metal binding and dimerisation domain"/>
    <property type="match status" value="1"/>
</dbReference>
<proteinExistence type="inferred from homology"/>
<dbReference type="PROSITE" id="PS50944">
    <property type="entry name" value="HTH_DTXR"/>
    <property type="match status" value="1"/>
</dbReference>
<dbReference type="InterPro" id="IPR036390">
    <property type="entry name" value="WH_DNA-bd_sf"/>
</dbReference>
<dbReference type="GO" id="GO:0005737">
    <property type="term" value="C:cytoplasm"/>
    <property type="evidence" value="ECO:0007669"/>
    <property type="project" value="UniProtKB-SubCell"/>
</dbReference>
<keyword evidence="5" id="KW-0963">Cytoplasm</keyword>
<dbReference type="InterPro" id="IPR038157">
    <property type="entry name" value="FeoA_core_dom"/>
</dbReference>
<comment type="similarity">
    <text evidence="2">Belongs to the DtxR/MntR family.</text>
</comment>
<sequence>MPSQQRHRKLSHAVENYLKAILQIGNRSGNEWVSTGALAEELSLSPGTVTSMLKTLDESKTEILVEYKPYEGVRLTDEGNRTALIMLRRHRLIELFLTQTLGLSWDKIHEEAENMEHAVSDELIDRIDEYLGHPDSDPHGDPIPSPEGKLRGENLEMVSLGSLPLGSRFRLTRVTNQSPEFLRYLTKSGIELGVEGEILETNPDAGILSLKHEQQTVVLGFVNAESLLVQRLD</sequence>
<dbReference type="InterPro" id="IPR022689">
    <property type="entry name" value="Iron_dep_repressor"/>
</dbReference>
<keyword evidence="8" id="KW-0238">DNA-binding</keyword>
<evidence type="ECO:0000313" key="16">
    <source>
        <dbReference type="Proteomes" id="UP000317178"/>
    </source>
</evidence>
<keyword evidence="11" id="KW-0464">Manganese</keyword>
<evidence type="ECO:0000256" key="6">
    <source>
        <dbReference type="ARBA" id="ARBA00022491"/>
    </source>
</evidence>
<keyword evidence="16" id="KW-1185">Reference proteome</keyword>
<evidence type="ECO:0000256" key="13">
    <source>
        <dbReference type="ARBA" id="ARBA00032593"/>
    </source>
</evidence>
<evidence type="ECO:0000256" key="1">
    <source>
        <dbReference type="ARBA" id="ARBA00004496"/>
    </source>
</evidence>
<dbReference type="RefSeq" id="WP_144999167.1">
    <property type="nucleotide sequence ID" value="NZ_CP036281.1"/>
</dbReference>
<dbReference type="Gene3D" id="1.10.10.10">
    <property type="entry name" value="Winged helix-like DNA-binding domain superfamily/Winged helix DNA-binding domain"/>
    <property type="match status" value="1"/>
</dbReference>
<dbReference type="EMBL" id="CP036281">
    <property type="protein sequence ID" value="QDU82733.1"/>
    <property type="molecule type" value="Genomic_DNA"/>
</dbReference>
<evidence type="ECO:0000256" key="7">
    <source>
        <dbReference type="ARBA" id="ARBA00023015"/>
    </source>
</evidence>
<dbReference type="PANTHER" id="PTHR33238">
    <property type="entry name" value="IRON (METAL) DEPENDENT REPRESSOR, DTXR FAMILY"/>
    <property type="match status" value="1"/>
</dbReference>
<dbReference type="Pfam" id="PF02742">
    <property type="entry name" value="Fe_dep_repr_C"/>
    <property type="match status" value="1"/>
</dbReference>
<gene>
    <name evidence="15" type="primary">ideR</name>
    <name evidence="15" type="ORF">Pla110_44950</name>
</gene>
<dbReference type="Pfam" id="PF01325">
    <property type="entry name" value="Fe_dep_repress"/>
    <property type="match status" value="1"/>
</dbReference>
<evidence type="ECO:0000313" key="15">
    <source>
        <dbReference type="EMBL" id="QDU82733.1"/>
    </source>
</evidence>
<dbReference type="OrthoDB" id="9791355at2"/>
<dbReference type="PANTHER" id="PTHR33238:SF11">
    <property type="entry name" value="TRANSCRIPTIONAL REGULATOR MNTR"/>
    <property type="match status" value="1"/>
</dbReference>
<keyword evidence="10" id="KW-0804">Transcription</keyword>
<dbReference type="InterPro" id="IPR036388">
    <property type="entry name" value="WH-like_DNA-bd_sf"/>
</dbReference>
<dbReference type="GO" id="GO:0046983">
    <property type="term" value="F:protein dimerization activity"/>
    <property type="evidence" value="ECO:0007669"/>
    <property type="project" value="InterPro"/>
</dbReference>